<evidence type="ECO:0000313" key="3">
    <source>
        <dbReference type="Proteomes" id="UP000815677"/>
    </source>
</evidence>
<feature type="compositionally biased region" description="Basic and acidic residues" evidence="1">
    <location>
        <begin position="30"/>
        <end position="47"/>
    </location>
</feature>
<reference evidence="2" key="1">
    <citation type="submission" date="2014-09" db="EMBL/GenBank/DDBJ databases">
        <title>Genome sequence of the luminous mushroom Mycena chlorophos for searching fungal bioluminescence genes.</title>
        <authorList>
            <person name="Tanaka Y."/>
            <person name="Kasuga D."/>
            <person name="Oba Y."/>
            <person name="Hase S."/>
            <person name="Sato K."/>
            <person name="Oba Y."/>
            <person name="Sakakibara Y."/>
        </authorList>
    </citation>
    <scope>NUCLEOTIDE SEQUENCE</scope>
</reference>
<keyword evidence="3" id="KW-1185">Reference proteome</keyword>
<dbReference type="EMBL" id="DF841026">
    <property type="protein sequence ID" value="GAT45242.1"/>
    <property type="molecule type" value="Genomic_DNA"/>
</dbReference>
<evidence type="ECO:0000256" key="1">
    <source>
        <dbReference type="SAM" id="MobiDB-lite"/>
    </source>
</evidence>
<dbReference type="Proteomes" id="UP000815677">
    <property type="component" value="Unassembled WGS sequence"/>
</dbReference>
<proteinExistence type="predicted"/>
<protein>
    <submittedName>
        <fullName evidence="2">Uncharacterized protein</fullName>
    </submittedName>
</protein>
<accession>A0ABQ0L259</accession>
<evidence type="ECO:0000313" key="2">
    <source>
        <dbReference type="EMBL" id="GAT45242.1"/>
    </source>
</evidence>
<sequence>MQRLAAAADHGHLEHAKSVLHMVARHRRLAQRDQIESGESGRGRAREQLGGGEEASSRVYNACSDSRCRTDRVGNYSGA</sequence>
<organism evidence="2 3">
    <name type="scientific">Mycena chlorophos</name>
    <name type="common">Agaric fungus</name>
    <name type="synonym">Agaricus chlorophos</name>
    <dbReference type="NCBI Taxonomy" id="658473"/>
    <lineage>
        <taxon>Eukaryota</taxon>
        <taxon>Fungi</taxon>
        <taxon>Dikarya</taxon>
        <taxon>Basidiomycota</taxon>
        <taxon>Agaricomycotina</taxon>
        <taxon>Agaricomycetes</taxon>
        <taxon>Agaricomycetidae</taxon>
        <taxon>Agaricales</taxon>
        <taxon>Marasmiineae</taxon>
        <taxon>Mycenaceae</taxon>
        <taxon>Mycena</taxon>
    </lineage>
</organism>
<name>A0ABQ0L259_MYCCL</name>
<gene>
    <name evidence="2" type="ORF">MCHLO_02829</name>
</gene>
<feature type="region of interest" description="Disordered" evidence="1">
    <location>
        <begin position="30"/>
        <end position="61"/>
    </location>
</feature>